<keyword evidence="1" id="KW-0479">Metal-binding</keyword>
<feature type="domain" description="C2HC/C3H-type" evidence="7">
    <location>
        <begin position="214"/>
        <end position="243"/>
    </location>
</feature>
<feature type="compositionally biased region" description="Low complexity" evidence="6">
    <location>
        <begin position="17"/>
        <end position="32"/>
    </location>
</feature>
<evidence type="ECO:0000256" key="6">
    <source>
        <dbReference type="SAM" id="MobiDB-lite"/>
    </source>
</evidence>
<feature type="compositionally biased region" description="Gly residues" evidence="6">
    <location>
        <begin position="554"/>
        <end position="572"/>
    </location>
</feature>
<evidence type="ECO:0000256" key="2">
    <source>
        <dbReference type="ARBA" id="ARBA00022737"/>
    </source>
</evidence>
<dbReference type="PANTHER" id="PTHR13555">
    <property type="entry name" value="C2H2 ZINC FINGER CGI-62-RELATED"/>
    <property type="match status" value="1"/>
</dbReference>
<feature type="domain" description="C2HC/C3H-type" evidence="7">
    <location>
        <begin position="397"/>
        <end position="426"/>
    </location>
</feature>
<evidence type="ECO:0000256" key="3">
    <source>
        <dbReference type="ARBA" id="ARBA00022771"/>
    </source>
</evidence>
<keyword evidence="3 5" id="KW-0863">Zinc-finger</keyword>
<dbReference type="Pfam" id="PF13913">
    <property type="entry name" value="zf-C2HC_2"/>
    <property type="match status" value="6"/>
</dbReference>
<dbReference type="Proteomes" id="UP000815325">
    <property type="component" value="Unassembled WGS sequence"/>
</dbReference>
<organism evidence="8 9">
    <name type="scientific">Dunaliella salina</name>
    <name type="common">Green alga</name>
    <name type="synonym">Protococcus salinus</name>
    <dbReference type="NCBI Taxonomy" id="3046"/>
    <lineage>
        <taxon>Eukaryota</taxon>
        <taxon>Viridiplantae</taxon>
        <taxon>Chlorophyta</taxon>
        <taxon>core chlorophytes</taxon>
        <taxon>Chlorophyceae</taxon>
        <taxon>CS clade</taxon>
        <taxon>Chlamydomonadales</taxon>
        <taxon>Dunaliellaceae</taxon>
        <taxon>Dunaliella</taxon>
    </lineage>
</organism>
<dbReference type="Gene3D" id="3.30.160.60">
    <property type="entry name" value="Classic Zinc Finger"/>
    <property type="match status" value="1"/>
</dbReference>
<evidence type="ECO:0000256" key="1">
    <source>
        <dbReference type="ARBA" id="ARBA00022723"/>
    </source>
</evidence>
<feature type="region of interest" description="Disordered" evidence="6">
    <location>
        <begin position="483"/>
        <end position="506"/>
    </location>
</feature>
<evidence type="ECO:0000313" key="8">
    <source>
        <dbReference type="EMBL" id="KAF5841482.1"/>
    </source>
</evidence>
<sequence length="628" mass="66190">MEWNSHNNYRSSDSLISRFARSPSANRSRPPSHQGEGQLLRLHRSGSNGRSSSNGGPSSAGRASTTDKSMLPGHSHSILSSKLEASRQAFRASQTSMARPLSAGPRPRSSSVSRPGSGSQLRGSDPSPLLPRREGERPRAYTCYLCGQQYGSASLMIHIPQCQKKWIAVEEQKPRRERRPLPPPPSSIAGGQLPTGKGADDFNEEMYQHWDQKSLVGCPFCARTFRPEAFEKHKKVCTAANPGGPLGPGRNQVPRAGGVAGPANPGRPASPASRGPGGARPPSGGPPAAAPTAANMSRPGPAAAGTRGSGGGGGMASKPLGFTCYLCGQQYGSASLIIHIGQCQKKWVTVNSTKPRREQRPLPPPPPLLHDLEALPTSPQGIEDFNREMFAYWDKVSLMACSTCGRTFRPDAFERHLKVCAPKPGSPAAGGSGGGRGAGGGPNYDARPRAYNCYLCGQQYGSQSLLIHIPQCFEKWLKVEAAKPPKERREPPPPPPELDEPLPTHPDEIDAFNARMCGAFNDKSLMRCKHCGRSMRPDALSKHQRLCTAESPMKGGGGGSPSAGGGGGGGGSSSSSPAAVAGAGVPGMTMGSSSGNGGPAEYADEGGEDLEECEHCNRRMRYACVTII</sequence>
<name>A0ABQ7H3P3_DUNSA</name>
<feature type="region of interest" description="Disordered" evidence="6">
    <location>
        <begin position="1"/>
        <end position="134"/>
    </location>
</feature>
<feature type="compositionally biased region" description="Polar residues" evidence="6">
    <location>
        <begin position="1"/>
        <end position="15"/>
    </location>
</feature>
<feature type="region of interest" description="Disordered" evidence="6">
    <location>
        <begin position="171"/>
        <end position="199"/>
    </location>
</feature>
<evidence type="ECO:0000313" key="9">
    <source>
        <dbReference type="Proteomes" id="UP000815325"/>
    </source>
</evidence>
<feature type="compositionally biased region" description="Low complexity" evidence="6">
    <location>
        <begin position="102"/>
        <end position="119"/>
    </location>
</feature>
<dbReference type="InterPro" id="IPR049899">
    <property type="entry name" value="Znf_C2HC_C3H"/>
</dbReference>
<evidence type="ECO:0000259" key="7">
    <source>
        <dbReference type="PROSITE" id="PS52027"/>
    </source>
</evidence>
<evidence type="ECO:0000256" key="5">
    <source>
        <dbReference type="PROSITE-ProRule" id="PRU01371"/>
    </source>
</evidence>
<feature type="compositionally biased region" description="Low complexity" evidence="6">
    <location>
        <begin position="45"/>
        <end position="64"/>
    </location>
</feature>
<feature type="region of interest" description="Disordered" evidence="6">
    <location>
        <begin position="542"/>
        <end position="607"/>
    </location>
</feature>
<protein>
    <recommendedName>
        <fullName evidence="7">C2HC/C3H-type domain-containing protein</fullName>
    </recommendedName>
</protein>
<comment type="caution">
    <text evidence="8">The sequence shown here is derived from an EMBL/GenBank/DDBJ whole genome shotgun (WGS) entry which is preliminary data.</text>
</comment>
<feature type="compositionally biased region" description="Low complexity" evidence="6">
    <location>
        <begin position="266"/>
        <end position="282"/>
    </location>
</feature>
<gene>
    <name evidence="8" type="ORF">DUNSADRAFT_12647</name>
</gene>
<reference evidence="8" key="1">
    <citation type="submission" date="2017-08" db="EMBL/GenBank/DDBJ databases">
        <authorList>
            <person name="Polle J.E."/>
            <person name="Barry K."/>
            <person name="Cushman J."/>
            <person name="Schmutz J."/>
            <person name="Tran D."/>
            <person name="Hathwaick L.T."/>
            <person name="Yim W.C."/>
            <person name="Jenkins J."/>
            <person name="Mckie-Krisberg Z.M."/>
            <person name="Prochnik S."/>
            <person name="Lindquist E."/>
            <person name="Dockter R.B."/>
            <person name="Adam C."/>
            <person name="Molina H."/>
            <person name="Bunkerborg J."/>
            <person name="Jin E."/>
            <person name="Buchheim M."/>
            <person name="Magnuson J."/>
        </authorList>
    </citation>
    <scope>NUCLEOTIDE SEQUENCE</scope>
    <source>
        <strain evidence="8">CCAP 19/18</strain>
    </source>
</reference>
<accession>A0ABQ7H3P3</accession>
<dbReference type="InterPro" id="IPR026319">
    <property type="entry name" value="ZC2HC1A/B-like"/>
</dbReference>
<feature type="region of interest" description="Disordered" evidence="6">
    <location>
        <begin position="239"/>
        <end position="313"/>
    </location>
</feature>
<feature type="compositionally biased region" description="Low complexity" evidence="6">
    <location>
        <begin position="290"/>
        <end position="306"/>
    </location>
</feature>
<keyword evidence="2" id="KW-0677">Repeat</keyword>
<keyword evidence="4" id="KW-0862">Zinc</keyword>
<dbReference type="EMBL" id="MU069484">
    <property type="protein sequence ID" value="KAF5841482.1"/>
    <property type="molecule type" value="Genomic_DNA"/>
</dbReference>
<evidence type="ECO:0000256" key="4">
    <source>
        <dbReference type="ARBA" id="ARBA00022833"/>
    </source>
</evidence>
<dbReference type="PANTHER" id="PTHR13555:SF68">
    <property type="entry name" value="ZINC FINGER PROTEIN 474"/>
    <property type="match status" value="1"/>
</dbReference>
<keyword evidence="9" id="KW-1185">Reference proteome</keyword>
<feature type="compositionally biased region" description="Low complexity" evidence="6">
    <location>
        <begin position="573"/>
        <end position="593"/>
    </location>
</feature>
<proteinExistence type="predicted"/>
<dbReference type="PROSITE" id="PS52027">
    <property type="entry name" value="ZF_C2HC_C3H"/>
    <property type="match status" value="2"/>
</dbReference>